<gene>
    <name evidence="6" type="primary">LOC118430886</name>
</gene>
<organism evidence="5 6">
    <name type="scientific">Branchiostoma floridae</name>
    <name type="common">Florida lancelet</name>
    <name type="synonym">Amphioxus</name>
    <dbReference type="NCBI Taxonomy" id="7739"/>
    <lineage>
        <taxon>Eukaryota</taxon>
        <taxon>Metazoa</taxon>
        <taxon>Chordata</taxon>
        <taxon>Cephalochordata</taxon>
        <taxon>Leptocardii</taxon>
        <taxon>Amphioxiformes</taxon>
        <taxon>Branchiostomatidae</taxon>
        <taxon>Branchiostoma</taxon>
    </lineage>
</organism>
<evidence type="ECO:0000259" key="4">
    <source>
        <dbReference type="Pfam" id="PF13193"/>
    </source>
</evidence>
<evidence type="ECO:0000313" key="6">
    <source>
        <dbReference type="RefSeq" id="XP_035697813.1"/>
    </source>
</evidence>
<keyword evidence="2" id="KW-0443">Lipid metabolism</keyword>
<dbReference type="OrthoDB" id="10253869at2759"/>
<dbReference type="RefSeq" id="XP_035697813.1">
    <property type="nucleotide sequence ID" value="XM_035841920.1"/>
</dbReference>
<dbReference type="PANTHER" id="PTHR42814:SF3">
    <property type="entry name" value="BETA-N-ACETYLHEXOSAMINIDASE"/>
    <property type="match status" value="1"/>
</dbReference>
<evidence type="ECO:0000256" key="1">
    <source>
        <dbReference type="ARBA" id="ARBA00006432"/>
    </source>
</evidence>
<comment type="similarity">
    <text evidence="1">Belongs to the ATP-dependent AMP-binding enzyme family.</text>
</comment>
<dbReference type="GO" id="GO:0031956">
    <property type="term" value="F:medium-chain fatty acid-CoA ligase activity"/>
    <property type="evidence" value="ECO:0000318"/>
    <property type="project" value="GO_Central"/>
</dbReference>
<dbReference type="KEGG" id="bfo:118430886"/>
<dbReference type="Pfam" id="PF00501">
    <property type="entry name" value="AMP-binding"/>
    <property type="match status" value="1"/>
</dbReference>
<dbReference type="Pfam" id="PF13193">
    <property type="entry name" value="AMP-binding_C"/>
    <property type="match status" value="1"/>
</dbReference>
<dbReference type="InterPro" id="IPR045851">
    <property type="entry name" value="AMP-bd_C_sf"/>
</dbReference>
<dbReference type="InterPro" id="IPR020845">
    <property type="entry name" value="AMP-binding_CS"/>
</dbReference>
<feature type="domain" description="AMP-binding enzyme C-terminal" evidence="4">
    <location>
        <begin position="468"/>
        <end position="540"/>
    </location>
</feature>
<reference evidence="6" key="2">
    <citation type="submission" date="2025-08" db="UniProtKB">
        <authorList>
            <consortium name="RefSeq"/>
        </authorList>
    </citation>
    <scope>IDENTIFICATION</scope>
    <source>
        <strain evidence="6">S238N-H82</strain>
        <tissue evidence="6">Testes</tissue>
    </source>
</reference>
<sequence>MSYNQGPTDIPLVEQTFGQLLDDTAARWPDTEAYVFKKTGARVTFKDIQDKASRLAAGLKAIGTERGDVVAWLVGHRPEWIYLYFAVAKLGAIALPLLAPRVGRSEETMTYCLKKAGVKVLIMGDVTGVDETDDTVPYLCSLFPEVKTAKPGKLQIERLPKLTSIIVLGDIATGIGAYTMDEVQTMGSDEKIIAEVRALQDQLSCHDTFWLRFTSGSTGQPKCVEHSTYSFYNYLRLATKRFRTTAEGTALCPYLTSPLIVNLPMFTPGCAVVFPASTAPSPVEIMETIQEERCLSISMLYVKDFHDMLHDPRLAEYDLSSVRAVTIGGNVTSKSLIDRAADVLPNVRVVVGYGMTETLGVAGIPADMTGEGKGATVGKLSPHVEIQLVDKDGRVVPLGHEGEIWVRGYSLFKRYRGDEEKTSKAMTADGWFKTGDVGTLDEDGVLRLYGRVSDMIIRNNYNVYPAAIEAPLSKHPKVQDVRVVSVPDPASVEEICACIILKEGQSADSGEMKVFCVEIGMVPIELPGYFIFLDEFPVTTTLQKVDRKKLRLIAIKKLGLQEP</sequence>
<protein>
    <submittedName>
        <fullName evidence="6">Medium-chain acyl-CoA ligase ACSF2, mitochondrial-like</fullName>
    </submittedName>
</protein>
<dbReference type="AlphaFoldDB" id="A0A9J7MAU5"/>
<evidence type="ECO:0000313" key="5">
    <source>
        <dbReference type="Proteomes" id="UP000001554"/>
    </source>
</evidence>
<dbReference type="InterPro" id="IPR042099">
    <property type="entry name" value="ANL_N_sf"/>
</dbReference>
<proteinExistence type="inferred from homology"/>
<dbReference type="SUPFAM" id="SSF56801">
    <property type="entry name" value="Acetyl-CoA synthetase-like"/>
    <property type="match status" value="1"/>
</dbReference>
<dbReference type="Gene3D" id="3.30.300.30">
    <property type="match status" value="1"/>
</dbReference>
<dbReference type="Gene3D" id="3.40.50.12780">
    <property type="entry name" value="N-terminal domain of ligase-like"/>
    <property type="match status" value="1"/>
</dbReference>
<feature type="domain" description="AMP-dependent synthetase/ligase" evidence="3">
    <location>
        <begin position="22"/>
        <end position="415"/>
    </location>
</feature>
<dbReference type="GeneID" id="118430886"/>
<dbReference type="GO" id="GO:0006631">
    <property type="term" value="P:fatty acid metabolic process"/>
    <property type="evidence" value="ECO:0000318"/>
    <property type="project" value="GO_Central"/>
</dbReference>
<keyword evidence="5" id="KW-1185">Reference proteome</keyword>
<accession>A0A9J7MAU5</accession>
<dbReference type="InterPro" id="IPR025110">
    <property type="entry name" value="AMP-bd_C"/>
</dbReference>
<dbReference type="InterPro" id="IPR000873">
    <property type="entry name" value="AMP-dep_synth/lig_dom"/>
</dbReference>
<evidence type="ECO:0000259" key="3">
    <source>
        <dbReference type="Pfam" id="PF00501"/>
    </source>
</evidence>
<dbReference type="OMA" id="TEAYVFK"/>
<evidence type="ECO:0000256" key="2">
    <source>
        <dbReference type="ARBA" id="ARBA00023098"/>
    </source>
</evidence>
<dbReference type="PANTHER" id="PTHR42814">
    <property type="entry name" value="AMP-BINDING DOMAIN-CONTAINING PROTEIN"/>
    <property type="match status" value="1"/>
</dbReference>
<dbReference type="Proteomes" id="UP000001554">
    <property type="component" value="Chromosome 14"/>
</dbReference>
<dbReference type="PROSITE" id="PS00455">
    <property type="entry name" value="AMP_BINDING"/>
    <property type="match status" value="1"/>
</dbReference>
<name>A0A9J7MAU5_BRAFL</name>
<reference evidence="5" key="1">
    <citation type="journal article" date="2020" name="Nat. Ecol. Evol.">
        <title>Deeply conserved synteny resolves early events in vertebrate evolution.</title>
        <authorList>
            <person name="Simakov O."/>
            <person name="Marletaz F."/>
            <person name="Yue J.X."/>
            <person name="O'Connell B."/>
            <person name="Jenkins J."/>
            <person name="Brandt A."/>
            <person name="Calef R."/>
            <person name="Tung C.H."/>
            <person name="Huang T.K."/>
            <person name="Schmutz J."/>
            <person name="Satoh N."/>
            <person name="Yu J.K."/>
            <person name="Putnam N.H."/>
            <person name="Green R.E."/>
            <person name="Rokhsar D.S."/>
        </authorList>
    </citation>
    <scope>NUCLEOTIDE SEQUENCE [LARGE SCALE GENOMIC DNA]</scope>
    <source>
        <strain evidence="5">S238N-H82</strain>
    </source>
</reference>